<evidence type="ECO:0000256" key="3">
    <source>
        <dbReference type="ARBA" id="ARBA00022723"/>
    </source>
</evidence>
<keyword evidence="5" id="KW-0411">Iron-sulfur</keyword>
<dbReference type="GO" id="GO:0051536">
    <property type="term" value="F:iron-sulfur cluster binding"/>
    <property type="evidence" value="ECO:0007669"/>
    <property type="project" value="UniProtKB-KW"/>
</dbReference>
<evidence type="ECO:0000256" key="4">
    <source>
        <dbReference type="ARBA" id="ARBA00023004"/>
    </source>
</evidence>
<evidence type="ECO:0000256" key="5">
    <source>
        <dbReference type="ARBA" id="ARBA00023014"/>
    </source>
</evidence>
<gene>
    <name evidence="7" type="primary">hxsC</name>
    <name evidence="7" type="ORF">G6N76_20000</name>
</gene>
<evidence type="ECO:0000256" key="1">
    <source>
        <dbReference type="ARBA" id="ARBA00001966"/>
    </source>
</evidence>
<evidence type="ECO:0000313" key="7">
    <source>
        <dbReference type="EMBL" id="NGO65957.1"/>
    </source>
</evidence>
<dbReference type="InterPro" id="IPR050377">
    <property type="entry name" value="Radical_SAM_PqqE_MftC-like"/>
</dbReference>
<name>A0A6M1S942_9HYPH</name>
<accession>A0A6M1S942</accession>
<organism evidence="7 8">
    <name type="scientific">Rhizobium daejeonense</name>
    <dbReference type="NCBI Taxonomy" id="240521"/>
    <lineage>
        <taxon>Bacteria</taxon>
        <taxon>Pseudomonadati</taxon>
        <taxon>Pseudomonadota</taxon>
        <taxon>Alphaproteobacteria</taxon>
        <taxon>Hyphomicrobiales</taxon>
        <taxon>Rhizobiaceae</taxon>
        <taxon>Rhizobium/Agrobacterium group</taxon>
        <taxon>Rhizobium</taxon>
    </lineage>
</organism>
<comment type="caution">
    <text evidence="7">The sequence shown here is derived from an EMBL/GenBank/DDBJ whole genome shotgun (WGS) entry which is preliminary data.</text>
</comment>
<dbReference type="NCBIfam" id="TIGR03977">
    <property type="entry name" value="rSAM_pair_HxsC"/>
    <property type="match status" value="1"/>
</dbReference>
<dbReference type="CDD" id="cd01335">
    <property type="entry name" value="Radical_SAM"/>
    <property type="match status" value="1"/>
</dbReference>
<evidence type="ECO:0000313" key="8">
    <source>
        <dbReference type="Proteomes" id="UP000477849"/>
    </source>
</evidence>
<dbReference type="PANTHER" id="PTHR11228">
    <property type="entry name" value="RADICAL SAM DOMAIN PROTEIN"/>
    <property type="match status" value="1"/>
</dbReference>
<dbReference type="InterPro" id="IPR024032">
    <property type="entry name" value="rSAM_paired_HxsC"/>
</dbReference>
<comment type="cofactor">
    <cofactor evidence="1">
        <name>[4Fe-4S] cluster</name>
        <dbReference type="ChEBI" id="CHEBI:49883"/>
    </cofactor>
</comment>
<reference evidence="7 8" key="1">
    <citation type="submission" date="2020-02" db="EMBL/GenBank/DDBJ databases">
        <title>Genome sequence of the type strain CCBAU10050 of Rhizobium daejeonense.</title>
        <authorList>
            <person name="Gao J."/>
            <person name="Sun J."/>
        </authorList>
    </citation>
    <scope>NUCLEOTIDE SEQUENCE [LARGE SCALE GENOMIC DNA]</scope>
    <source>
        <strain evidence="7 8">CCBAU10050</strain>
    </source>
</reference>
<keyword evidence="4" id="KW-0408">Iron</keyword>
<keyword evidence="2" id="KW-0949">S-adenosyl-L-methionine</keyword>
<dbReference type="SFLD" id="SFLDG01067">
    <property type="entry name" value="SPASM/twitch_domain_containing"/>
    <property type="match status" value="1"/>
</dbReference>
<dbReference type="RefSeq" id="WP_163897422.1">
    <property type="nucleotide sequence ID" value="NZ_CP048424.1"/>
</dbReference>
<feature type="domain" description="Radical SAM core" evidence="6">
    <location>
        <begin position="92"/>
        <end position="247"/>
    </location>
</feature>
<sequence length="362" mass="40894">MIALRLRIDPLPIVEPLIVRLRDDKNCAPQLEEAVLVSRYEDYREYDFEGFGLTVHVPSSVSLDGDVLMIMPGQKSAHRLIRADSKHNTFLVTEQCDQLCVMCSQPPKKHHTDLFAQFEEAAELAPAGAYIGISGGEPLLHKQRLFAFLLNIKATRPDLRFHVLTNAQHFEPSDMDTLDKIGRDRVLWGIPLYSSRHEIHDEIVGKSNAFETLETNLALLMRAGASVELRTVVMRQNADLLPELADYIATKAPFINVWAIMQLENIGYGRMNWTKIFQDTSVAFQSVKTAINLATAHGLEVTLYNFPLCSVPPDYRQFTSSTISDWKQKYLGFCDGCSSRLTCGGFFEWYNHAEGFHRVGAI</sequence>
<dbReference type="Pfam" id="PF04055">
    <property type="entry name" value="Radical_SAM"/>
    <property type="match status" value="1"/>
</dbReference>
<dbReference type="SFLD" id="SFLDS00029">
    <property type="entry name" value="Radical_SAM"/>
    <property type="match status" value="1"/>
</dbReference>
<dbReference type="InterPro" id="IPR058240">
    <property type="entry name" value="rSAM_sf"/>
</dbReference>
<dbReference type="Proteomes" id="UP000477849">
    <property type="component" value="Unassembled WGS sequence"/>
</dbReference>
<dbReference type="Gene3D" id="3.20.20.70">
    <property type="entry name" value="Aldolase class I"/>
    <property type="match status" value="1"/>
</dbReference>
<keyword evidence="8" id="KW-1185">Reference proteome</keyword>
<dbReference type="GO" id="GO:0046872">
    <property type="term" value="F:metal ion binding"/>
    <property type="evidence" value="ECO:0007669"/>
    <property type="project" value="UniProtKB-KW"/>
</dbReference>
<dbReference type="InterPro" id="IPR013785">
    <property type="entry name" value="Aldolase_TIM"/>
</dbReference>
<dbReference type="SFLD" id="SFLDG01103">
    <property type="entry name" value="Uncharacterised_Radical_SAM_Su"/>
    <property type="match status" value="1"/>
</dbReference>
<dbReference type="GO" id="GO:0003824">
    <property type="term" value="F:catalytic activity"/>
    <property type="evidence" value="ECO:0007669"/>
    <property type="project" value="InterPro"/>
</dbReference>
<dbReference type="AlphaFoldDB" id="A0A6M1S942"/>
<dbReference type="EMBL" id="JAAKZH010000008">
    <property type="protein sequence ID" value="NGO65957.1"/>
    <property type="molecule type" value="Genomic_DNA"/>
</dbReference>
<evidence type="ECO:0000256" key="2">
    <source>
        <dbReference type="ARBA" id="ARBA00022691"/>
    </source>
</evidence>
<proteinExistence type="predicted"/>
<dbReference type="SUPFAM" id="SSF102114">
    <property type="entry name" value="Radical SAM enzymes"/>
    <property type="match status" value="1"/>
</dbReference>
<evidence type="ECO:0000259" key="6">
    <source>
        <dbReference type="Pfam" id="PF04055"/>
    </source>
</evidence>
<protein>
    <submittedName>
        <fullName evidence="7">His-Xaa-Ser system radical SAM maturase HxsC</fullName>
    </submittedName>
</protein>
<dbReference type="PANTHER" id="PTHR11228:SF7">
    <property type="entry name" value="PQQA PEPTIDE CYCLASE"/>
    <property type="match status" value="1"/>
</dbReference>
<dbReference type="InterPro" id="IPR007197">
    <property type="entry name" value="rSAM"/>
</dbReference>
<keyword evidence="3" id="KW-0479">Metal-binding</keyword>